<evidence type="ECO:0000313" key="3">
    <source>
        <dbReference type="Proteomes" id="UP000186720"/>
    </source>
</evidence>
<protein>
    <submittedName>
        <fullName evidence="2">Uncharacterized protein</fullName>
    </submittedName>
</protein>
<feature type="transmembrane region" description="Helical" evidence="1">
    <location>
        <begin position="12"/>
        <end position="29"/>
    </location>
</feature>
<evidence type="ECO:0000256" key="1">
    <source>
        <dbReference type="SAM" id="Phobius"/>
    </source>
</evidence>
<keyword evidence="1" id="KW-0472">Membrane</keyword>
<keyword evidence="1" id="KW-0812">Transmembrane</keyword>
<accession>A0A1Q6A081</accession>
<dbReference type="Proteomes" id="UP000186720">
    <property type="component" value="Unassembled WGS sequence"/>
</dbReference>
<gene>
    <name evidence="2" type="ORF">RG47T_2874</name>
</gene>
<sequence length="39" mass="4519">MFPKVYLKVISNSGNNLMLMIVATSYWYFGTNNCNIRNT</sequence>
<name>A0A1Q6A081_9SPHI</name>
<evidence type="ECO:0000313" key="2">
    <source>
        <dbReference type="EMBL" id="OKS87413.1"/>
    </source>
</evidence>
<dbReference type="STRING" id="1302689.RG47T_2874"/>
<reference evidence="2 3" key="1">
    <citation type="submission" date="2016-11" db="EMBL/GenBank/DDBJ databases">
        <title>Whole Genome Sequencing of Mucilaginibacter polytrichastri RG4-7(T) isolated from the moss sample.</title>
        <authorList>
            <person name="Li Y."/>
        </authorList>
    </citation>
    <scope>NUCLEOTIDE SEQUENCE [LARGE SCALE GENOMIC DNA]</scope>
    <source>
        <strain evidence="2 3">RG4-7</strain>
    </source>
</reference>
<keyword evidence="3" id="KW-1185">Reference proteome</keyword>
<dbReference type="EMBL" id="MPPL01000001">
    <property type="protein sequence ID" value="OKS87413.1"/>
    <property type="molecule type" value="Genomic_DNA"/>
</dbReference>
<proteinExistence type="predicted"/>
<keyword evidence="1" id="KW-1133">Transmembrane helix</keyword>
<comment type="caution">
    <text evidence="2">The sequence shown here is derived from an EMBL/GenBank/DDBJ whole genome shotgun (WGS) entry which is preliminary data.</text>
</comment>
<organism evidence="2 3">
    <name type="scientific">Mucilaginibacter polytrichastri</name>
    <dbReference type="NCBI Taxonomy" id="1302689"/>
    <lineage>
        <taxon>Bacteria</taxon>
        <taxon>Pseudomonadati</taxon>
        <taxon>Bacteroidota</taxon>
        <taxon>Sphingobacteriia</taxon>
        <taxon>Sphingobacteriales</taxon>
        <taxon>Sphingobacteriaceae</taxon>
        <taxon>Mucilaginibacter</taxon>
    </lineage>
</organism>
<dbReference type="AlphaFoldDB" id="A0A1Q6A081"/>